<evidence type="ECO:0000313" key="3">
    <source>
        <dbReference type="Proteomes" id="UP000712157"/>
    </source>
</evidence>
<name>A0A949K0J0_9FIRM</name>
<dbReference type="RefSeq" id="WP_238722296.1">
    <property type="nucleotide sequence ID" value="NZ_JAHQCW010000027.1"/>
</dbReference>
<accession>A0A949K0J0</accession>
<dbReference type="InterPro" id="IPR043129">
    <property type="entry name" value="ATPase_NBD"/>
</dbReference>
<evidence type="ECO:0000256" key="1">
    <source>
        <dbReference type="ARBA" id="ARBA00006479"/>
    </source>
</evidence>
<comment type="similarity">
    <text evidence="1">Belongs to the ROK (NagC/XylR) family.</text>
</comment>
<dbReference type="PROSITE" id="PS01125">
    <property type="entry name" value="ROK"/>
    <property type="match status" value="1"/>
</dbReference>
<dbReference type="EMBL" id="JAHQCW010000027">
    <property type="protein sequence ID" value="MBU9737969.1"/>
    <property type="molecule type" value="Genomic_DNA"/>
</dbReference>
<dbReference type="PANTHER" id="PTHR18964">
    <property type="entry name" value="ROK (REPRESSOR, ORF, KINASE) FAMILY"/>
    <property type="match status" value="1"/>
</dbReference>
<keyword evidence="3" id="KW-1185">Reference proteome</keyword>
<dbReference type="PANTHER" id="PTHR18964:SF149">
    <property type="entry name" value="BIFUNCTIONAL UDP-N-ACETYLGLUCOSAMINE 2-EPIMERASE_N-ACETYLMANNOSAMINE KINASE"/>
    <property type="match status" value="1"/>
</dbReference>
<reference evidence="2" key="1">
    <citation type="submission" date="2021-06" db="EMBL/GenBank/DDBJ databases">
        <title>Description of novel taxa of the family Lachnospiraceae.</title>
        <authorList>
            <person name="Chaplin A.V."/>
            <person name="Sokolova S.R."/>
            <person name="Pikina A.P."/>
            <person name="Korzhanova M."/>
            <person name="Belova V."/>
            <person name="Korostin D."/>
            <person name="Efimov B.A."/>
        </authorList>
    </citation>
    <scope>NUCLEOTIDE SEQUENCE</scope>
    <source>
        <strain evidence="2">ASD5720</strain>
    </source>
</reference>
<proteinExistence type="inferred from homology"/>
<comment type="caution">
    <text evidence="2">The sequence shown here is derived from an EMBL/GenBank/DDBJ whole genome shotgun (WGS) entry which is preliminary data.</text>
</comment>
<organism evidence="2 3">
    <name type="scientific">Diplocloster agilis</name>
    <dbReference type="NCBI Taxonomy" id="2850323"/>
    <lineage>
        <taxon>Bacteria</taxon>
        <taxon>Bacillati</taxon>
        <taxon>Bacillota</taxon>
        <taxon>Clostridia</taxon>
        <taxon>Lachnospirales</taxon>
        <taxon>Lachnospiraceae</taxon>
        <taxon>Diplocloster</taxon>
    </lineage>
</organism>
<dbReference type="Proteomes" id="UP000712157">
    <property type="component" value="Unassembled WGS sequence"/>
</dbReference>
<dbReference type="InterPro" id="IPR000600">
    <property type="entry name" value="ROK"/>
</dbReference>
<dbReference type="Gene3D" id="3.30.420.40">
    <property type="match status" value="2"/>
</dbReference>
<protein>
    <submittedName>
        <fullName evidence="2">ROK family protein</fullName>
    </submittedName>
</protein>
<dbReference type="AlphaFoldDB" id="A0A949K0J0"/>
<dbReference type="SUPFAM" id="SSF53067">
    <property type="entry name" value="Actin-like ATPase domain"/>
    <property type="match status" value="1"/>
</dbReference>
<gene>
    <name evidence="2" type="ORF">KTH89_15605</name>
</gene>
<dbReference type="InterPro" id="IPR049874">
    <property type="entry name" value="ROK_cs"/>
</dbReference>
<dbReference type="Pfam" id="PF00480">
    <property type="entry name" value="ROK"/>
    <property type="match status" value="1"/>
</dbReference>
<evidence type="ECO:0000313" key="2">
    <source>
        <dbReference type="EMBL" id="MBU9737969.1"/>
    </source>
</evidence>
<sequence length="305" mass="32864">MIAAAIDTGGTKINGAAVDEEGNILKKIRIENTGRTGAFIMDAYRKILRELTEAFPIKAVGIGAGGRIDERAGKVLYAVGIYKDYIGLPIKQLLEEEFRIPAAVTNDCRAGLIGEKWKGSAAGYENVTGIILGTGVGGGVIDHGRVLDGTFGGFGEIGHMILHPGGRLCTCGQKGCAEQYLSGTALWQIYNEKTGSESLSSGYEFFGRIQDKDGIALEVLKEFQLDLASCVVSCANLLDPEVILIGGGLTDTADYWWDGFTAYYRELGNRHTQNQKLIRAARGNDAALLGAARIAFDLYKTRHHQ</sequence>